<evidence type="ECO:0000313" key="2">
    <source>
        <dbReference type="Proteomes" id="UP000050761"/>
    </source>
</evidence>
<dbReference type="WBParaSite" id="HPBE_0001610801-mRNA-1">
    <property type="protein sequence ID" value="HPBE_0001610801-mRNA-1"/>
    <property type="gene ID" value="HPBE_0001610801"/>
</dbReference>
<reference evidence="1 2" key="1">
    <citation type="submission" date="2018-11" db="EMBL/GenBank/DDBJ databases">
        <authorList>
            <consortium name="Pathogen Informatics"/>
        </authorList>
    </citation>
    <scope>NUCLEOTIDE SEQUENCE [LARGE SCALE GENOMIC DNA]</scope>
</reference>
<gene>
    <name evidence="1" type="ORF">HPBE_LOCUS16107</name>
</gene>
<sequence length="135" mass="15216">MLYSVLLYVFRCQFKKEFRDFLADVSRKYDHTAFYYCNACDALLTKPNVLWVNAAAAFASSTVKGKERNANIPFEVIEITDAIDNIITLQEMTELTTATLFGTYAHETDDDRLNTKRATADQAAPVTDDIASMPL</sequence>
<accession>A0A183G3U0</accession>
<protein>
    <submittedName>
        <fullName evidence="3">Rep_fac-A_C domain-containing protein</fullName>
    </submittedName>
</protein>
<reference evidence="3" key="2">
    <citation type="submission" date="2019-09" db="UniProtKB">
        <authorList>
            <consortium name="WormBaseParasite"/>
        </authorList>
    </citation>
    <scope>IDENTIFICATION</scope>
</reference>
<organism evidence="2 3">
    <name type="scientific">Heligmosomoides polygyrus</name>
    <name type="common">Parasitic roundworm</name>
    <dbReference type="NCBI Taxonomy" id="6339"/>
    <lineage>
        <taxon>Eukaryota</taxon>
        <taxon>Metazoa</taxon>
        <taxon>Ecdysozoa</taxon>
        <taxon>Nematoda</taxon>
        <taxon>Chromadorea</taxon>
        <taxon>Rhabditida</taxon>
        <taxon>Rhabditina</taxon>
        <taxon>Rhabditomorpha</taxon>
        <taxon>Strongyloidea</taxon>
        <taxon>Heligmosomidae</taxon>
        <taxon>Heligmosomoides</taxon>
    </lineage>
</organism>
<evidence type="ECO:0000313" key="3">
    <source>
        <dbReference type="WBParaSite" id="HPBE_0001610801-mRNA-1"/>
    </source>
</evidence>
<dbReference type="EMBL" id="UZAH01029226">
    <property type="protein sequence ID" value="VDP04971.1"/>
    <property type="molecule type" value="Genomic_DNA"/>
</dbReference>
<proteinExistence type="predicted"/>
<accession>A0A3P8A0I1</accession>
<name>A0A183G3U0_HELPZ</name>
<keyword evidence="2" id="KW-1185">Reference proteome</keyword>
<evidence type="ECO:0000313" key="1">
    <source>
        <dbReference type="EMBL" id="VDP04971.1"/>
    </source>
</evidence>
<dbReference type="AlphaFoldDB" id="A0A183G3U0"/>
<dbReference type="Proteomes" id="UP000050761">
    <property type="component" value="Unassembled WGS sequence"/>
</dbReference>